<dbReference type="GO" id="GO:0005886">
    <property type="term" value="C:plasma membrane"/>
    <property type="evidence" value="ECO:0007669"/>
    <property type="project" value="UniProtKB-SubCell"/>
</dbReference>
<dbReference type="InterPro" id="IPR004089">
    <property type="entry name" value="MCPsignal_dom"/>
</dbReference>
<protein>
    <submittedName>
        <fullName evidence="11">Methyl-accepting chemotaxis protein</fullName>
    </submittedName>
</protein>
<dbReference type="InterPro" id="IPR004090">
    <property type="entry name" value="Chemotax_Me-accpt_rcpt"/>
</dbReference>
<proteinExistence type="inferred from homology"/>
<dbReference type="InterPro" id="IPR003660">
    <property type="entry name" value="HAMP_dom"/>
</dbReference>
<dbReference type="CDD" id="cd11386">
    <property type="entry name" value="MCP_signal"/>
    <property type="match status" value="1"/>
</dbReference>
<dbReference type="EMBL" id="FPBV01000002">
    <property type="protein sequence ID" value="SFU44124.1"/>
    <property type="molecule type" value="Genomic_DNA"/>
</dbReference>
<dbReference type="Pfam" id="PF17200">
    <property type="entry name" value="sCache_2"/>
    <property type="match status" value="1"/>
</dbReference>
<evidence type="ECO:0000256" key="6">
    <source>
        <dbReference type="ARBA" id="ARBA00023224"/>
    </source>
</evidence>
<comment type="similarity">
    <text evidence="7">Belongs to the methyl-accepting chemotaxis (MCP) protein family.</text>
</comment>
<dbReference type="eggNOG" id="COG0840">
    <property type="taxonomic scope" value="Bacteria"/>
</dbReference>
<evidence type="ECO:0000259" key="10">
    <source>
        <dbReference type="PROSITE" id="PS50885"/>
    </source>
</evidence>
<evidence type="ECO:0000256" key="5">
    <source>
        <dbReference type="ARBA" id="ARBA00023136"/>
    </source>
</evidence>
<comment type="subcellular location">
    <subcellularLocation>
        <location evidence="1">Cell membrane</location>
        <topology evidence="1">Multi-pass membrane protein</topology>
    </subcellularLocation>
</comment>
<evidence type="ECO:0000313" key="11">
    <source>
        <dbReference type="EMBL" id="SFU44124.1"/>
    </source>
</evidence>
<dbReference type="InterPro" id="IPR033480">
    <property type="entry name" value="sCache_2"/>
</dbReference>
<evidence type="ECO:0000256" key="7">
    <source>
        <dbReference type="ARBA" id="ARBA00029447"/>
    </source>
</evidence>
<dbReference type="RefSeq" id="WP_074949363.1">
    <property type="nucleotide sequence ID" value="NZ_FPBV01000002.1"/>
</dbReference>
<evidence type="ECO:0000259" key="9">
    <source>
        <dbReference type="PROSITE" id="PS50111"/>
    </source>
</evidence>
<sequence>MGTVLRDWFSSLRFRLLVLSLALLVIPTLVLGLVSYTVTRNQLEAAGKEQLRQTVQHVLALIDEVNGQVKAGQMTLEAAQEKVKQEVLGPKDSKGHRPINPRFAIGKNGYVIAINDHALSLMNPTVEGKDNWNQKTADGVYSGREMVKLAQNGGGYLTYMWPLPNSEVQAKKIVYVQKDPVWGWNVAAGTYLSDFEAPANAVLTSLLWVIVAEVILGSLVSLWVAHRISKPVSRLTAQVERVAAGDLTVEPEISSGRDEISRLQRGFANMMDALRTLIRSVGEAAEQLAASAEELSASAEENMRATEQVTQTAQEVAAGADRQVAAVHGGHQTVNQVASAMDQIAGSAEEASRSAATAAQASADGTACLELVQQRMSGIQEKMDQLAAVVLGLEQRSEEIGKIVEVITDIAEQTNLLALNAAIEAARAGEHGRSFAVVADEVRKLADHAGQSAQQIQDLIARIQDESQAAVASMRESTEEVASGLQATEDAGASFHAIAGAVSTVSQQIQQVSESAQRLADHAAELRDVMGKVSEVTEQTNAGMQTVSAATEEQLASMEEIAASAQSLTQMAEQLQSLLSRFRV</sequence>
<dbReference type="STRING" id="392015.SAMN05421543_10230"/>
<keyword evidence="2" id="KW-1003">Cell membrane</keyword>
<dbReference type="PANTHER" id="PTHR32089">
    <property type="entry name" value="METHYL-ACCEPTING CHEMOTAXIS PROTEIN MCPB"/>
    <property type="match status" value="1"/>
</dbReference>
<dbReference type="PANTHER" id="PTHR32089:SF112">
    <property type="entry name" value="LYSOZYME-LIKE PROTEIN-RELATED"/>
    <property type="match status" value="1"/>
</dbReference>
<dbReference type="Gene3D" id="6.10.340.10">
    <property type="match status" value="1"/>
</dbReference>
<name>A0A1I7G6P8_9BACL</name>
<dbReference type="GO" id="GO:0004888">
    <property type="term" value="F:transmembrane signaling receptor activity"/>
    <property type="evidence" value="ECO:0007669"/>
    <property type="project" value="InterPro"/>
</dbReference>
<evidence type="ECO:0000256" key="8">
    <source>
        <dbReference type="PROSITE-ProRule" id="PRU00284"/>
    </source>
</evidence>
<evidence type="ECO:0000256" key="3">
    <source>
        <dbReference type="ARBA" id="ARBA00022692"/>
    </source>
</evidence>
<keyword evidence="4" id="KW-1133">Transmembrane helix</keyword>
<keyword evidence="6 8" id="KW-0807">Transducer</keyword>
<gene>
    <name evidence="11" type="ORF">SAMN05421543_10230</name>
</gene>
<dbReference type="GO" id="GO:0007165">
    <property type="term" value="P:signal transduction"/>
    <property type="evidence" value="ECO:0007669"/>
    <property type="project" value="UniProtKB-KW"/>
</dbReference>
<dbReference type="PROSITE" id="PS50885">
    <property type="entry name" value="HAMP"/>
    <property type="match status" value="1"/>
</dbReference>
<dbReference type="GO" id="GO:0006935">
    <property type="term" value="P:chemotaxis"/>
    <property type="evidence" value="ECO:0007669"/>
    <property type="project" value="InterPro"/>
</dbReference>
<keyword evidence="3" id="KW-0812">Transmembrane</keyword>
<dbReference type="Proteomes" id="UP000183508">
    <property type="component" value="Unassembled WGS sequence"/>
</dbReference>
<feature type="domain" description="Methyl-accepting transducer" evidence="9">
    <location>
        <begin position="298"/>
        <end position="569"/>
    </location>
</feature>
<organism evidence="11 12">
    <name type="scientific">Alicyclobacillus macrosporangiidus</name>
    <dbReference type="NCBI Taxonomy" id="392015"/>
    <lineage>
        <taxon>Bacteria</taxon>
        <taxon>Bacillati</taxon>
        <taxon>Bacillota</taxon>
        <taxon>Bacilli</taxon>
        <taxon>Bacillales</taxon>
        <taxon>Alicyclobacillaceae</taxon>
        <taxon>Alicyclobacillus</taxon>
    </lineage>
</organism>
<dbReference type="PROSITE" id="PS50111">
    <property type="entry name" value="CHEMOTAXIS_TRANSDUC_2"/>
    <property type="match status" value="1"/>
</dbReference>
<dbReference type="AlphaFoldDB" id="A0A1I7G6P8"/>
<dbReference type="Pfam" id="PF00672">
    <property type="entry name" value="HAMP"/>
    <property type="match status" value="1"/>
</dbReference>
<dbReference type="Gene3D" id="1.10.287.950">
    <property type="entry name" value="Methyl-accepting chemotaxis protein"/>
    <property type="match status" value="1"/>
</dbReference>
<feature type="domain" description="HAMP" evidence="10">
    <location>
        <begin position="226"/>
        <end position="279"/>
    </location>
</feature>
<reference evidence="12" key="1">
    <citation type="submission" date="2016-10" db="EMBL/GenBank/DDBJ databases">
        <authorList>
            <person name="Varghese N."/>
        </authorList>
    </citation>
    <scope>NUCLEOTIDE SEQUENCE [LARGE SCALE GENOMIC DNA]</scope>
    <source>
        <strain evidence="12">DSM 17980</strain>
    </source>
</reference>
<evidence type="ECO:0000256" key="4">
    <source>
        <dbReference type="ARBA" id="ARBA00022989"/>
    </source>
</evidence>
<dbReference type="SMART" id="SM01049">
    <property type="entry name" value="Cache_2"/>
    <property type="match status" value="1"/>
</dbReference>
<dbReference type="OrthoDB" id="2379189at2"/>
<dbReference type="Gene3D" id="3.30.450.20">
    <property type="entry name" value="PAS domain"/>
    <property type="match status" value="1"/>
</dbReference>
<dbReference type="SMART" id="SM00304">
    <property type="entry name" value="HAMP"/>
    <property type="match status" value="3"/>
</dbReference>
<dbReference type="PRINTS" id="PR00260">
    <property type="entry name" value="CHEMTRNSDUCR"/>
</dbReference>
<evidence type="ECO:0000313" key="12">
    <source>
        <dbReference type="Proteomes" id="UP000183508"/>
    </source>
</evidence>
<keyword evidence="5" id="KW-0472">Membrane</keyword>
<dbReference type="CDD" id="cd06225">
    <property type="entry name" value="HAMP"/>
    <property type="match status" value="1"/>
</dbReference>
<dbReference type="SMART" id="SM00283">
    <property type="entry name" value="MA"/>
    <property type="match status" value="1"/>
</dbReference>
<dbReference type="SUPFAM" id="SSF58104">
    <property type="entry name" value="Methyl-accepting chemotaxis protein (MCP) signaling domain"/>
    <property type="match status" value="1"/>
</dbReference>
<evidence type="ECO:0000256" key="1">
    <source>
        <dbReference type="ARBA" id="ARBA00004651"/>
    </source>
</evidence>
<keyword evidence="12" id="KW-1185">Reference proteome</keyword>
<dbReference type="Pfam" id="PF00015">
    <property type="entry name" value="MCPsignal"/>
    <property type="match status" value="1"/>
</dbReference>
<accession>A0A1I7G6P8</accession>
<evidence type="ECO:0000256" key="2">
    <source>
        <dbReference type="ARBA" id="ARBA00022475"/>
    </source>
</evidence>